<proteinExistence type="predicted"/>
<dbReference type="WBParaSite" id="NBR_0001817901-mRNA-1">
    <property type="protein sequence ID" value="NBR_0001817901-mRNA-1"/>
    <property type="gene ID" value="NBR_0001817901"/>
</dbReference>
<reference evidence="4" key="1">
    <citation type="submission" date="2017-02" db="UniProtKB">
        <authorList>
            <consortium name="WormBaseParasite"/>
        </authorList>
    </citation>
    <scope>IDENTIFICATION</scope>
</reference>
<evidence type="ECO:0000313" key="3">
    <source>
        <dbReference type="Proteomes" id="UP000271162"/>
    </source>
</evidence>
<organism evidence="4">
    <name type="scientific">Nippostrongylus brasiliensis</name>
    <name type="common">Rat hookworm</name>
    <dbReference type="NCBI Taxonomy" id="27835"/>
    <lineage>
        <taxon>Eukaryota</taxon>
        <taxon>Metazoa</taxon>
        <taxon>Ecdysozoa</taxon>
        <taxon>Nematoda</taxon>
        <taxon>Chromadorea</taxon>
        <taxon>Rhabditida</taxon>
        <taxon>Rhabditina</taxon>
        <taxon>Rhabditomorpha</taxon>
        <taxon>Strongyloidea</taxon>
        <taxon>Heligmosomidae</taxon>
        <taxon>Nippostrongylus</taxon>
    </lineage>
</organism>
<evidence type="ECO:0000256" key="1">
    <source>
        <dbReference type="SAM" id="SignalP"/>
    </source>
</evidence>
<protein>
    <submittedName>
        <fullName evidence="4">Secreted protein</fullName>
    </submittedName>
</protein>
<evidence type="ECO:0000313" key="2">
    <source>
        <dbReference type="EMBL" id="VDL81901.1"/>
    </source>
</evidence>
<sequence>MIWVLAILAAFSALTSAENPSGYQTIFKNLIITYRECGNTTMNVIFKQIFMEHGWQVKTCCDAVLKAEELVESYLDNNVKVTTYNGNWHSNSATQYAGHGARALFLMIDQSIEYLKKADKNREVGCATDCKMRNTEENRRHECALVCLIE</sequence>
<dbReference type="EMBL" id="UYSL01023229">
    <property type="protein sequence ID" value="VDL81901.1"/>
    <property type="molecule type" value="Genomic_DNA"/>
</dbReference>
<name>A0A0N4YM11_NIPBR</name>
<reference evidence="2 3" key="2">
    <citation type="submission" date="2018-11" db="EMBL/GenBank/DDBJ databases">
        <authorList>
            <consortium name="Pathogen Informatics"/>
        </authorList>
    </citation>
    <scope>NUCLEOTIDE SEQUENCE [LARGE SCALE GENOMIC DNA]</scope>
</reference>
<evidence type="ECO:0000313" key="4">
    <source>
        <dbReference type="WBParaSite" id="NBR_0001817901-mRNA-1"/>
    </source>
</evidence>
<dbReference type="AlphaFoldDB" id="A0A0N4YM11"/>
<dbReference type="Proteomes" id="UP000271162">
    <property type="component" value="Unassembled WGS sequence"/>
</dbReference>
<keyword evidence="3" id="KW-1185">Reference proteome</keyword>
<feature type="signal peptide" evidence="1">
    <location>
        <begin position="1"/>
        <end position="17"/>
    </location>
</feature>
<keyword evidence="1" id="KW-0732">Signal</keyword>
<feature type="chain" id="PRO_5043125990" evidence="1">
    <location>
        <begin position="18"/>
        <end position="150"/>
    </location>
</feature>
<gene>
    <name evidence="2" type="ORF">NBR_LOCUS18180</name>
</gene>
<accession>A0A0N4YM11</accession>